<dbReference type="RefSeq" id="WP_358475380.1">
    <property type="nucleotide sequence ID" value="NZ_JBEZAE010000019.1"/>
</dbReference>
<dbReference type="EMBL" id="JBEZAE010000019">
    <property type="protein sequence ID" value="MEU7073495.1"/>
    <property type="molecule type" value="Genomic_DNA"/>
</dbReference>
<comment type="caution">
    <text evidence="4">The sequence shown here is derived from an EMBL/GenBank/DDBJ whole genome shotgun (WGS) entry which is preliminary data.</text>
</comment>
<name>A0ABV3CFD4_9ACTN</name>
<feature type="compositionally biased region" description="Low complexity" evidence="1">
    <location>
        <begin position="101"/>
        <end position="135"/>
    </location>
</feature>
<keyword evidence="5" id="KW-1185">Reference proteome</keyword>
<feature type="compositionally biased region" description="Pro residues" evidence="1">
    <location>
        <begin position="91"/>
        <end position="100"/>
    </location>
</feature>
<evidence type="ECO:0000256" key="1">
    <source>
        <dbReference type="SAM" id="MobiDB-lite"/>
    </source>
</evidence>
<organism evidence="4 5">
    <name type="scientific">Streptomyces narbonensis</name>
    <dbReference type="NCBI Taxonomy" id="67333"/>
    <lineage>
        <taxon>Bacteria</taxon>
        <taxon>Bacillati</taxon>
        <taxon>Actinomycetota</taxon>
        <taxon>Actinomycetes</taxon>
        <taxon>Kitasatosporales</taxon>
        <taxon>Streptomycetaceae</taxon>
        <taxon>Streptomyces</taxon>
    </lineage>
</organism>
<dbReference type="InterPro" id="IPR008613">
    <property type="entry name" value="Excalibur_Ca-bd_domain"/>
</dbReference>
<sequence length="215" mass="22755">MYQQPNPYQSPPQWVPPRRWWQHPALVITLLVLFPPAGIALAWLSRWTSRTKIVATVLSALWFIVALAVDDPEQNGTDDPKPTTTATAPATPAPTEPSPTPTTEAPSPTTEAPTAAPTPTTEAPTPSPTPTTAEPTPEPTTAPPRTSAPTRTPAPAPTTREPEPEPTQTTEDAPAPVSYSNCSEVRAAGAAPIYAGQPGYSRRLDRDGDGVACEN</sequence>
<evidence type="ECO:0000256" key="2">
    <source>
        <dbReference type="SAM" id="Phobius"/>
    </source>
</evidence>
<proteinExistence type="predicted"/>
<feature type="domain" description="Excalibur calcium-binding" evidence="3">
    <location>
        <begin position="178"/>
        <end position="214"/>
    </location>
</feature>
<evidence type="ECO:0000313" key="5">
    <source>
        <dbReference type="Proteomes" id="UP001551329"/>
    </source>
</evidence>
<accession>A0ABV3CFD4</accession>
<feature type="transmembrane region" description="Helical" evidence="2">
    <location>
        <begin position="20"/>
        <end position="44"/>
    </location>
</feature>
<evidence type="ECO:0000259" key="3">
    <source>
        <dbReference type="SMART" id="SM00894"/>
    </source>
</evidence>
<feature type="region of interest" description="Disordered" evidence="1">
    <location>
        <begin position="72"/>
        <end position="180"/>
    </location>
</feature>
<dbReference type="Pfam" id="PF05901">
    <property type="entry name" value="Excalibur"/>
    <property type="match status" value="1"/>
</dbReference>
<keyword evidence="2" id="KW-1133">Transmembrane helix</keyword>
<feature type="region of interest" description="Disordered" evidence="1">
    <location>
        <begin position="195"/>
        <end position="215"/>
    </location>
</feature>
<keyword evidence="2" id="KW-0472">Membrane</keyword>
<evidence type="ECO:0000313" key="4">
    <source>
        <dbReference type="EMBL" id="MEU7073495.1"/>
    </source>
</evidence>
<keyword evidence="2" id="KW-0812">Transmembrane</keyword>
<dbReference type="Proteomes" id="UP001551329">
    <property type="component" value="Unassembled WGS sequence"/>
</dbReference>
<feature type="compositionally biased region" description="Low complexity" evidence="1">
    <location>
        <begin position="143"/>
        <end position="159"/>
    </location>
</feature>
<feature type="compositionally biased region" description="Low complexity" evidence="1">
    <location>
        <begin position="166"/>
        <end position="176"/>
    </location>
</feature>
<dbReference type="SMART" id="SM00894">
    <property type="entry name" value="Excalibur"/>
    <property type="match status" value="1"/>
</dbReference>
<protein>
    <submittedName>
        <fullName evidence="4">Excalibur calcium-binding domain-containing protein</fullName>
    </submittedName>
</protein>
<reference evidence="4 5" key="1">
    <citation type="submission" date="2024-06" db="EMBL/GenBank/DDBJ databases">
        <title>The Natural Products Discovery Center: Release of the First 8490 Sequenced Strains for Exploring Actinobacteria Biosynthetic Diversity.</title>
        <authorList>
            <person name="Kalkreuter E."/>
            <person name="Kautsar S.A."/>
            <person name="Yang D."/>
            <person name="Bader C.D."/>
            <person name="Teijaro C.N."/>
            <person name="Fluegel L."/>
            <person name="Davis C.M."/>
            <person name="Simpson J.R."/>
            <person name="Lauterbach L."/>
            <person name="Steele A.D."/>
            <person name="Gui C."/>
            <person name="Meng S."/>
            <person name="Li G."/>
            <person name="Viehrig K."/>
            <person name="Ye F."/>
            <person name="Su P."/>
            <person name="Kiefer A.F."/>
            <person name="Nichols A."/>
            <person name="Cepeda A.J."/>
            <person name="Yan W."/>
            <person name="Fan B."/>
            <person name="Jiang Y."/>
            <person name="Adhikari A."/>
            <person name="Zheng C.-J."/>
            <person name="Schuster L."/>
            <person name="Cowan T.M."/>
            <person name="Smanski M.J."/>
            <person name="Chevrette M.G."/>
            <person name="De Carvalho L.P.S."/>
            <person name="Shen B."/>
        </authorList>
    </citation>
    <scope>NUCLEOTIDE SEQUENCE [LARGE SCALE GENOMIC DNA]</scope>
    <source>
        <strain evidence="4 5">NPDC045974</strain>
    </source>
</reference>
<gene>
    <name evidence="4" type="ORF">AB0A88_25595</name>
</gene>
<dbReference type="PRINTS" id="PR01217">
    <property type="entry name" value="PRICHEXTENSN"/>
</dbReference>